<gene>
    <name evidence="2" type="ORF">YH63_001475</name>
</gene>
<evidence type="ECO:0008006" key="4">
    <source>
        <dbReference type="Google" id="ProtNLM"/>
    </source>
</evidence>
<dbReference type="Proteomes" id="UP000034832">
    <property type="component" value="Unassembled WGS sequence"/>
</dbReference>
<dbReference type="InterPro" id="IPR051683">
    <property type="entry name" value="Enoyl-CoA_Hydratase/Isomerase"/>
</dbReference>
<dbReference type="InterPro" id="IPR014748">
    <property type="entry name" value="Enoyl-CoA_hydra_C"/>
</dbReference>
<dbReference type="AlphaFoldDB" id="A0A4U6BT96"/>
<comment type="caution">
    <text evidence="2">The sequence shown here is derived from an EMBL/GenBank/DDBJ whole genome shotgun (WGS) entry which is preliminary data.</text>
</comment>
<evidence type="ECO:0000313" key="2">
    <source>
        <dbReference type="EMBL" id="TKT73822.1"/>
    </source>
</evidence>
<dbReference type="CDD" id="cd06558">
    <property type="entry name" value="crotonase-like"/>
    <property type="match status" value="1"/>
</dbReference>
<evidence type="ECO:0000256" key="1">
    <source>
        <dbReference type="ARBA" id="ARBA00005254"/>
    </source>
</evidence>
<organism evidence="2 3">
    <name type="scientific">Afipia massiliensis</name>
    <dbReference type="NCBI Taxonomy" id="211460"/>
    <lineage>
        <taxon>Bacteria</taxon>
        <taxon>Pseudomonadati</taxon>
        <taxon>Pseudomonadota</taxon>
        <taxon>Alphaproteobacteria</taxon>
        <taxon>Hyphomicrobiales</taxon>
        <taxon>Nitrobacteraceae</taxon>
        <taxon>Afipia</taxon>
    </lineage>
</organism>
<dbReference type="Pfam" id="PF00378">
    <property type="entry name" value="ECH_1"/>
    <property type="match status" value="1"/>
</dbReference>
<dbReference type="OrthoDB" id="5730382at2"/>
<dbReference type="PANTHER" id="PTHR42964">
    <property type="entry name" value="ENOYL-COA HYDRATASE"/>
    <property type="match status" value="1"/>
</dbReference>
<dbReference type="PANTHER" id="PTHR42964:SF1">
    <property type="entry name" value="POLYKETIDE BIOSYNTHESIS ENOYL-COA HYDRATASE PKSH-RELATED"/>
    <property type="match status" value="1"/>
</dbReference>
<sequence length="273" mass="29012">MRCAVTIESSSDAEADVVIRDIDERGVARITINRPHVHNAWNPQVVVALTDAVESVSAMPQVRAVVLTGEGKSFSAGGDLRWMRGILDQSSEQRREDASRIGKLLVAIDSSPKPVIARVNGAAIGGGFGLVCACDIAVACNEAVFGLSEVRLGIIPAMISPFVVRRLGEAQARAHFLTGHDPMPAQKALDAGLVHHVVGRGDLDAAVEAELRAVLRSSPTAIAETKRLFRRTGARGLDAAIEDATSALVGTWESGDAREGLTAFLEKRSPSWH</sequence>
<accession>A0A4U6BT96</accession>
<dbReference type="STRING" id="211460.YH63_17395"/>
<keyword evidence="3" id="KW-1185">Reference proteome</keyword>
<comment type="similarity">
    <text evidence="1">Belongs to the enoyl-CoA hydratase/isomerase family.</text>
</comment>
<dbReference type="Gene3D" id="1.10.12.10">
    <property type="entry name" value="Lyase 2-enoyl-coa Hydratase, Chain A, domain 2"/>
    <property type="match status" value="1"/>
</dbReference>
<dbReference type="GO" id="GO:0003824">
    <property type="term" value="F:catalytic activity"/>
    <property type="evidence" value="ECO:0007669"/>
    <property type="project" value="UniProtKB-ARBA"/>
</dbReference>
<dbReference type="InterPro" id="IPR001753">
    <property type="entry name" value="Enoyl-CoA_hydra/iso"/>
</dbReference>
<proteinExistence type="inferred from homology"/>
<dbReference type="InterPro" id="IPR029045">
    <property type="entry name" value="ClpP/crotonase-like_dom_sf"/>
</dbReference>
<dbReference type="EMBL" id="LBIA02000001">
    <property type="protein sequence ID" value="TKT73822.1"/>
    <property type="molecule type" value="Genomic_DNA"/>
</dbReference>
<name>A0A4U6BT96_9BRAD</name>
<evidence type="ECO:0000313" key="3">
    <source>
        <dbReference type="Proteomes" id="UP000034832"/>
    </source>
</evidence>
<reference evidence="2" key="1">
    <citation type="submission" date="2019-04" db="EMBL/GenBank/DDBJ databases">
        <title>Whole genome sequencing of cave bacteria.</title>
        <authorList>
            <person name="Gan H.M."/>
            <person name="Barton H."/>
            <person name="Savka M.A."/>
        </authorList>
    </citation>
    <scope>NUCLEOTIDE SEQUENCE [LARGE SCALE GENOMIC DNA]</scope>
    <source>
        <strain evidence="2">LC387</strain>
    </source>
</reference>
<protein>
    <recommendedName>
        <fullName evidence="4">Enoyl-CoA hydratase</fullName>
    </recommendedName>
</protein>
<dbReference type="Gene3D" id="3.90.226.10">
    <property type="entry name" value="2-enoyl-CoA Hydratase, Chain A, domain 1"/>
    <property type="match status" value="1"/>
</dbReference>
<dbReference type="SUPFAM" id="SSF52096">
    <property type="entry name" value="ClpP/crotonase"/>
    <property type="match status" value="1"/>
</dbReference>